<dbReference type="NCBIfam" id="NF008252">
    <property type="entry name" value="PRK11027.1-2"/>
    <property type="match status" value="1"/>
</dbReference>
<proteinExistence type="inferred from homology"/>
<comment type="similarity">
    <text evidence="1">Belongs to the MaoP family.</text>
</comment>
<dbReference type="STRING" id="1035839.GCA_000238795_01825"/>
<accession>A0A369YCK5</accession>
<gene>
    <name evidence="4" type="ORF">DPV84_04560</name>
    <name evidence="3" type="ORF">DPV93_10305</name>
</gene>
<evidence type="ECO:0000313" key="4">
    <source>
        <dbReference type="EMBL" id="RDF11458.1"/>
    </source>
</evidence>
<name>A0A369YCK5_9PAST</name>
<evidence type="ECO:0000313" key="6">
    <source>
        <dbReference type="Proteomes" id="UP000253950"/>
    </source>
</evidence>
<evidence type="ECO:0000256" key="1">
    <source>
        <dbReference type="ARBA" id="ARBA00093464"/>
    </source>
</evidence>
<dbReference type="AlphaFoldDB" id="A0A369YCK5"/>
<evidence type="ECO:0000313" key="3">
    <source>
        <dbReference type="EMBL" id="RDE69851.1"/>
    </source>
</evidence>
<protein>
    <recommendedName>
        <fullName evidence="2">Macrodomain Ori protein</fullName>
    </recommendedName>
</protein>
<dbReference type="EMBL" id="QEQG01000004">
    <property type="protein sequence ID" value="RDF11458.1"/>
    <property type="molecule type" value="Genomic_DNA"/>
</dbReference>
<reference evidence="5 6" key="1">
    <citation type="submission" date="2018-05" db="EMBL/GenBank/DDBJ databases">
        <title>Draft Genome Sequences for a Diverse set of 7 Haemophilus Species.</title>
        <authorList>
            <person name="Nichols M."/>
            <person name="Topaz N."/>
            <person name="Wang X."/>
            <person name="Wang X."/>
            <person name="Boxrud D."/>
        </authorList>
    </citation>
    <scope>NUCLEOTIDE SEQUENCE [LARGE SCALE GENOMIC DNA]</scope>
    <source>
        <strain evidence="3 5">C2002001239</strain>
        <strain evidence="4 6">C2015005473</strain>
    </source>
</reference>
<organism evidence="3 5">
    <name type="scientific">Haemophilus sputorum</name>
    <dbReference type="NCBI Taxonomy" id="1078480"/>
    <lineage>
        <taxon>Bacteria</taxon>
        <taxon>Pseudomonadati</taxon>
        <taxon>Pseudomonadota</taxon>
        <taxon>Gammaproteobacteria</taxon>
        <taxon>Pasteurellales</taxon>
        <taxon>Pasteurellaceae</taxon>
        <taxon>Haemophilus</taxon>
    </lineage>
</organism>
<comment type="caution">
    <text evidence="3">The sequence shown here is derived from an EMBL/GenBank/DDBJ whole genome shotgun (WGS) entry which is preliminary data.</text>
</comment>
<dbReference type="Pfam" id="PF04219">
    <property type="entry name" value="DUF413"/>
    <property type="match status" value="1"/>
</dbReference>
<dbReference type="RefSeq" id="WP_007526857.1">
    <property type="nucleotide sequence ID" value="NZ_CAURJL010000005.1"/>
</dbReference>
<evidence type="ECO:0000313" key="5">
    <source>
        <dbReference type="Proteomes" id="UP000253872"/>
    </source>
</evidence>
<evidence type="ECO:0000256" key="2">
    <source>
        <dbReference type="ARBA" id="ARBA00093628"/>
    </source>
</evidence>
<dbReference type="Proteomes" id="UP000253950">
    <property type="component" value="Unassembled WGS sequence"/>
</dbReference>
<dbReference type="Proteomes" id="UP000253872">
    <property type="component" value="Unassembled WGS sequence"/>
</dbReference>
<dbReference type="EMBL" id="QEPN01000011">
    <property type="protein sequence ID" value="RDE69851.1"/>
    <property type="molecule type" value="Genomic_DNA"/>
</dbReference>
<sequence length="110" mass="12526">MAESFSVTRRYFDDKNYPRGFSRHGDFTIREAQTLEQFGQACLALELGERKPVTQEEERFVAVMKGDEIAQSIIEKSWLKYRSLTTKTKRIYTLSGNAGSDAGDDFSATE</sequence>
<keyword evidence="6" id="KW-1185">Reference proteome</keyword>
<dbReference type="InterPro" id="IPR007335">
    <property type="entry name" value="DUF413"/>
</dbReference>